<reference evidence="3 4" key="1">
    <citation type="submission" date="2014-07" db="EMBL/GenBank/DDBJ databases">
        <authorList>
            <person name="Simmons-Yager K."/>
            <person name="Taylor B.J."/>
            <person name="Thorniley A.J."/>
            <person name="Dasenko M.A."/>
            <person name="Denver D.R."/>
            <person name="Garcia-Ruiz H."/>
            <person name="Hoyer J.S."/>
            <person name="Jogdeo S."/>
            <person name="Sullivan C.M."/>
            <person name="Peterson M.R."/>
            <person name="Rowley E.R."/>
            <person name="Schnitzler C.E."/>
            <person name="Vining K.J."/>
            <person name="Almabruk K.H."/>
            <person name="Banawas S."/>
            <person name="Beatty C."/>
            <person name="Bullock C.J."/>
            <person name="Cappellazzi J.E."/>
            <person name="Chagani S.E."/>
            <person name="Chatterjee P."/>
            <person name="Cram E.D."/>
            <person name="Elorriaga M.E.S.T.E.F.A."/>
            <person name="Esser M."/>
            <person name="Fellows E.J."/>
            <person name="Garcia G.R."/>
            <person name="Gullaba J.M."/>
            <person name="Kinsley M.A."/>
            <person name="Luo F."/>
            <person name="Mcginnis M."/>
            <person name="Paquette C.E."/>
            <person name="Reddekopp R.L."/>
            <person name="Rosen K.L."/>
            <person name="Sahlfeld L.M."/>
            <person name="Vondras A.M."/>
            <person name="Wang J.X."/>
            <person name="Weiss E.S."/>
            <person name="Wernick R."/>
            <person name="Abuelizz H.A."/>
            <person name="Amaro Y."/>
            <person name="Archer C.L."/>
            <person name="Basu A."/>
            <person name="Bellinger M.R."/>
            <person name="Johnson S.F."/>
            <person name="Kitchen S.A."/>
            <person name="Li M."/>
            <person name="Morey-Castro K.E."/>
            <person name="Lavalleur H.J."/>
            <person name="Rangel L.J."/>
            <person name="Ree J.F."/>
            <person name="Shay S.D."/>
            <person name="Sheng Y."/>
            <person name="Smyth J.C."/>
            <person name="Stamm E.A."/>
            <person name="Taylor C.R."/>
            <person name="Vining O.B."/>
            <person name="Wanzeck K.M."/>
            <person name="Watson G."/>
            <person name="Bruck A.J."/>
            <person name="Anders K.R."/>
            <person name="Braun M.A."/>
            <person name="Delesalle V.A."/>
            <person name="Hughes L.E."/>
            <person name="Ware V.C."/>
            <person name="Bradley K.W."/>
            <person name="Barker L.P."/>
            <person name="Asai D.J."/>
            <person name="Bowman C.A."/>
            <person name="Russell D.A."/>
            <person name="Pope W.H."/>
            <person name="Jacobs-Sera D."/>
            <person name="Hendrix R.W."/>
            <person name="Hatfull G.F."/>
        </authorList>
    </citation>
    <scope>NUCLEOTIDE SEQUENCE [LARGE SCALE GENOMIC DNA]</scope>
</reference>
<keyword evidence="4" id="KW-1185">Reference proteome</keyword>
<gene>
    <name evidence="3" type="primary">21</name>
    <name evidence="3" type="ORF">PBI_SPARKY_21</name>
</gene>
<feature type="region of interest" description="Disordered" evidence="1">
    <location>
        <begin position="1"/>
        <end position="22"/>
    </location>
</feature>
<evidence type="ECO:0000313" key="4">
    <source>
        <dbReference type="Proteomes" id="UP000028659"/>
    </source>
</evidence>
<proteinExistence type="predicted"/>
<dbReference type="OrthoDB" id="14491at10239"/>
<feature type="domain" description="Glycine-rich" evidence="2">
    <location>
        <begin position="173"/>
        <end position="346"/>
    </location>
</feature>
<protein>
    <recommendedName>
        <fullName evidence="2">Glycine-rich domain-containing protein</fullName>
    </recommendedName>
</protein>
<dbReference type="GeneID" id="23680188"/>
<dbReference type="InterPro" id="IPR049304">
    <property type="entry name" value="Gly_rich_dom"/>
</dbReference>
<dbReference type="KEGG" id="vg:23680188"/>
<dbReference type="Proteomes" id="UP000028659">
    <property type="component" value="Genome"/>
</dbReference>
<accession>A0A076G852</accession>
<dbReference type="Pfam" id="PF21722">
    <property type="entry name" value="Gly_rich_2"/>
    <property type="match status" value="1"/>
</dbReference>
<sequence length="348" mass="34543">MPWSPSPTVPQRQHRTAWFPTPPAVEPRQHRTAWFPRYRFTVGDQGVGADAALLVPNIPAADHGVGTDDAAMSMPRLLLGDQGIGSDLATAGLFGTDLGIGADLATPGVFGSDLGLGADSTAVVPLFVTGDWACGADVAALLIPIGMVTDSGAGADTATAGFASHAPLAATFTTAGAYTFTIPVWCRYIDVILLGGGGGGRGMITIGAWGEGGWGGNWAVYTLERGVHIPWTARIITGVVGAGGAGSAAGFNPARGQTGGSTTAATDGWSGTATGGVGGQNAIDPNGRAVSPLTQTVSGQTYTGGAERAAGASGNPGNPPGGGGAAAEFTGQAGGAGARGQAWFYCYQ</sequence>
<dbReference type="EMBL" id="KM083128">
    <property type="protein sequence ID" value="AII28169.1"/>
    <property type="molecule type" value="Genomic_DNA"/>
</dbReference>
<evidence type="ECO:0000256" key="1">
    <source>
        <dbReference type="SAM" id="MobiDB-lite"/>
    </source>
</evidence>
<evidence type="ECO:0000313" key="3">
    <source>
        <dbReference type="EMBL" id="AII28169.1"/>
    </source>
</evidence>
<dbReference type="RefSeq" id="YP_009125404.1">
    <property type="nucleotide sequence ID" value="NC_026597.1"/>
</dbReference>
<organism evidence="3 4">
    <name type="scientific">Mycobacterium phage Sparky</name>
    <dbReference type="NCBI Taxonomy" id="1527493"/>
    <lineage>
        <taxon>Viruses</taxon>
        <taxon>Duplodnaviria</taxon>
        <taxon>Heunggongvirae</taxon>
        <taxon>Uroviricota</taxon>
        <taxon>Caudoviricetes</taxon>
        <taxon>Sparkyvirus</taxon>
        <taxon>Sparkyvirus sparky</taxon>
    </lineage>
</organism>
<evidence type="ECO:0000259" key="2">
    <source>
        <dbReference type="Pfam" id="PF21722"/>
    </source>
</evidence>
<feature type="region of interest" description="Disordered" evidence="1">
    <location>
        <begin position="305"/>
        <end position="328"/>
    </location>
</feature>
<name>A0A076G852_9CAUD</name>